<sequence length="134" mass="15489">MSLGIRPSPPYPAPRAYGEVHLVRNPFSRKYIPDDVIALKVIDLEHRREDSKQKFRNEVALQNALTPLRHPNIVKCFGSNYELELNQLQILLEYVPGDDLRTIIRKSVDIFAMGTMVNEFCKQSRNTFKKSIAF</sequence>
<accession>A0A3P7KKE7</accession>
<dbReference type="PANTHER" id="PTHR24361">
    <property type="entry name" value="MITOGEN-ACTIVATED KINASE KINASE KINASE"/>
    <property type="match status" value="1"/>
</dbReference>
<dbReference type="InterPro" id="IPR053235">
    <property type="entry name" value="Ser_Thr_kinase"/>
</dbReference>
<dbReference type="GO" id="GO:0004674">
    <property type="term" value="F:protein serine/threonine kinase activity"/>
    <property type="evidence" value="ECO:0007669"/>
    <property type="project" value="TreeGrafter"/>
</dbReference>
<dbReference type="OrthoDB" id="5789847at2759"/>
<organism evidence="2 3">
    <name type="scientific">Strongylus vulgaris</name>
    <name type="common">Blood worm</name>
    <dbReference type="NCBI Taxonomy" id="40348"/>
    <lineage>
        <taxon>Eukaryota</taxon>
        <taxon>Metazoa</taxon>
        <taxon>Ecdysozoa</taxon>
        <taxon>Nematoda</taxon>
        <taxon>Chromadorea</taxon>
        <taxon>Rhabditida</taxon>
        <taxon>Rhabditina</taxon>
        <taxon>Rhabditomorpha</taxon>
        <taxon>Strongyloidea</taxon>
        <taxon>Strongylidae</taxon>
        <taxon>Strongylus</taxon>
    </lineage>
</organism>
<dbReference type="PROSITE" id="PS50011">
    <property type="entry name" value="PROTEIN_KINASE_DOM"/>
    <property type="match status" value="1"/>
</dbReference>
<dbReference type="InterPro" id="IPR011009">
    <property type="entry name" value="Kinase-like_dom_sf"/>
</dbReference>
<dbReference type="GO" id="GO:0005737">
    <property type="term" value="C:cytoplasm"/>
    <property type="evidence" value="ECO:0007669"/>
    <property type="project" value="TreeGrafter"/>
</dbReference>
<name>A0A3P7KKE7_STRVU</name>
<dbReference type="GO" id="GO:0005524">
    <property type="term" value="F:ATP binding"/>
    <property type="evidence" value="ECO:0007669"/>
    <property type="project" value="InterPro"/>
</dbReference>
<reference evidence="2 3" key="1">
    <citation type="submission" date="2018-11" db="EMBL/GenBank/DDBJ databases">
        <authorList>
            <consortium name="Pathogen Informatics"/>
        </authorList>
    </citation>
    <scope>NUCLEOTIDE SEQUENCE [LARGE SCALE GENOMIC DNA]</scope>
</reference>
<dbReference type="Gene3D" id="1.10.510.10">
    <property type="entry name" value="Transferase(Phosphotransferase) domain 1"/>
    <property type="match status" value="1"/>
</dbReference>
<evidence type="ECO:0000259" key="1">
    <source>
        <dbReference type="PROSITE" id="PS50011"/>
    </source>
</evidence>
<dbReference type="EMBL" id="UYYB01007249">
    <property type="protein sequence ID" value="VDM67992.1"/>
    <property type="molecule type" value="Genomic_DNA"/>
</dbReference>
<proteinExistence type="predicted"/>
<keyword evidence="3" id="KW-1185">Reference proteome</keyword>
<dbReference type="InterPro" id="IPR000719">
    <property type="entry name" value="Prot_kinase_dom"/>
</dbReference>
<dbReference type="Gene3D" id="3.30.200.20">
    <property type="entry name" value="Phosphorylase Kinase, domain 1"/>
    <property type="match status" value="1"/>
</dbReference>
<dbReference type="Pfam" id="PF00069">
    <property type="entry name" value="Pkinase"/>
    <property type="match status" value="1"/>
</dbReference>
<feature type="domain" description="Protein kinase" evidence="1">
    <location>
        <begin position="6"/>
        <end position="134"/>
    </location>
</feature>
<dbReference type="Proteomes" id="UP000270094">
    <property type="component" value="Unassembled WGS sequence"/>
</dbReference>
<dbReference type="AlphaFoldDB" id="A0A3P7KKE7"/>
<evidence type="ECO:0000313" key="2">
    <source>
        <dbReference type="EMBL" id="VDM67992.1"/>
    </source>
</evidence>
<gene>
    <name evidence="2" type="ORF">SVUK_LOCUS2990</name>
</gene>
<protein>
    <recommendedName>
        <fullName evidence="1">Protein kinase domain-containing protein</fullName>
    </recommendedName>
</protein>
<evidence type="ECO:0000313" key="3">
    <source>
        <dbReference type="Proteomes" id="UP000270094"/>
    </source>
</evidence>
<dbReference type="SUPFAM" id="SSF56112">
    <property type="entry name" value="Protein kinase-like (PK-like)"/>
    <property type="match status" value="1"/>
</dbReference>